<dbReference type="CDD" id="cd06261">
    <property type="entry name" value="TM_PBP2"/>
    <property type="match status" value="1"/>
</dbReference>
<proteinExistence type="inferred from homology"/>
<keyword evidence="2 7" id="KW-0813">Transport</keyword>
<dbReference type="SUPFAM" id="SSF161098">
    <property type="entry name" value="MetI-like"/>
    <property type="match status" value="1"/>
</dbReference>
<dbReference type="PROSITE" id="PS50928">
    <property type="entry name" value="ABC_TM1"/>
    <property type="match status" value="1"/>
</dbReference>
<keyword evidence="4 7" id="KW-0812">Transmembrane</keyword>
<evidence type="ECO:0000256" key="7">
    <source>
        <dbReference type="RuleBase" id="RU363032"/>
    </source>
</evidence>
<dbReference type="GO" id="GO:0055085">
    <property type="term" value="P:transmembrane transport"/>
    <property type="evidence" value="ECO:0007669"/>
    <property type="project" value="InterPro"/>
</dbReference>
<dbReference type="Proteomes" id="UP000444174">
    <property type="component" value="Unassembled WGS sequence"/>
</dbReference>
<evidence type="ECO:0000256" key="1">
    <source>
        <dbReference type="ARBA" id="ARBA00004651"/>
    </source>
</evidence>
<evidence type="ECO:0000256" key="5">
    <source>
        <dbReference type="ARBA" id="ARBA00022989"/>
    </source>
</evidence>
<feature type="domain" description="ABC transmembrane type-1" evidence="8">
    <location>
        <begin position="54"/>
        <end position="238"/>
    </location>
</feature>
<dbReference type="PANTHER" id="PTHR30151">
    <property type="entry name" value="ALKANE SULFONATE ABC TRANSPORTER-RELATED, MEMBRANE SUBUNIT"/>
    <property type="match status" value="1"/>
</dbReference>
<evidence type="ECO:0000256" key="4">
    <source>
        <dbReference type="ARBA" id="ARBA00022692"/>
    </source>
</evidence>
<feature type="transmembrane region" description="Helical" evidence="7">
    <location>
        <begin position="172"/>
        <end position="199"/>
    </location>
</feature>
<evidence type="ECO:0000256" key="3">
    <source>
        <dbReference type="ARBA" id="ARBA00022475"/>
    </source>
</evidence>
<dbReference type="RefSeq" id="WP_153213763.1">
    <property type="nucleotide sequence ID" value="NZ_WIBF01000001.1"/>
</dbReference>
<evidence type="ECO:0000313" key="10">
    <source>
        <dbReference type="Proteomes" id="UP000444174"/>
    </source>
</evidence>
<dbReference type="InterPro" id="IPR000515">
    <property type="entry name" value="MetI-like"/>
</dbReference>
<reference evidence="9 10" key="1">
    <citation type="submission" date="2019-10" db="EMBL/GenBank/DDBJ databases">
        <title>Epibacterium sp. nov., isolated from seawater.</title>
        <authorList>
            <person name="Zhang X."/>
            <person name="Li N."/>
        </authorList>
    </citation>
    <scope>NUCLEOTIDE SEQUENCE [LARGE SCALE GENOMIC DNA]</scope>
    <source>
        <strain evidence="9 10">SM1979</strain>
    </source>
</reference>
<evidence type="ECO:0000256" key="6">
    <source>
        <dbReference type="ARBA" id="ARBA00023136"/>
    </source>
</evidence>
<keyword evidence="10" id="KW-1185">Reference proteome</keyword>
<keyword evidence="6 7" id="KW-0472">Membrane</keyword>
<keyword evidence="3" id="KW-1003">Cell membrane</keyword>
<sequence length="250" mass="26982">MTLSGLKTWHRVALSLCVGLALWHGVVVVFDLPKFILPAPQLVAETLWKSRALLAEHAVITIFEVIAGLVLGATIGGLTAIWLASSKTAEVLVRPLLVFSQTIPVFALAPLLTLWLGYGLLSKIAMALLIIFFPVTSAFFDALVRTPSGWLGLAQVMGASKWQIMRQIRIPAALPGFASGLRLAAVYAPIGAIIGEWVGASKGLGYLMLLANGRAKIDLMFAALVVLAFFTLLLHTCVDRFCVKILNQHR</sequence>
<dbReference type="EMBL" id="WIBF01000001">
    <property type="protein sequence ID" value="MQQ06828.1"/>
    <property type="molecule type" value="Genomic_DNA"/>
</dbReference>
<evidence type="ECO:0000259" key="8">
    <source>
        <dbReference type="PROSITE" id="PS50928"/>
    </source>
</evidence>
<feature type="transmembrane region" description="Helical" evidence="7">
    <location>
        <begin position="57"/>
        <end position="84"/>
    </location>
</feature>
<dbReference type="Gene3D" id="1.10.3720.10">
    <property type="entry name" value="MetI-like"/>
    <property type="match status" value="1"/>
</dbReference>
<feature type="transmembrane region" description="Helical" evidence="7">
    <location>
        <begin position="12"/>
        <end position="37"/>
    </location>
</feature>
<feature type="transmembrane region" description="Helical" evidence="7">
    <location>
        <begin position="219"/>
        <end position="238"/>
    </location>
</feature>
<feature type="transmembrane region" description="Helical" evidence="7">
    <location>
        <begin position="96"/>
        <end position="118"/>
    </location>
</feature>
<dbReference type="GO" id="GO:0005886">
    <property type="term" value="C:plasma membrane"/>
    <property type="evidence" value="ECO:0007669"/>
    <property type="project" value="UniProtKB-SubCell"/>
</dbReference>
<evidence type="ECO:0000313" key="9">
    <source>
        <dbReference type="EMBL" id="MQQ06828.1"/>
    </source>
</evidence>
<gene>
    <name evidence="9" type="ORF">GFB49_00010</name>
</gene>
<dbReference type="InterPro" id="IPR035906">
    <property type="entry name" value="MetI-like_sf"/>
</dbReference>
<feature type="transmembrane region" description="Helical" evidence="7">
    <location>
        <begin position="124"/>
        <end position="144"/>
    </location>
</feature>
<dbReference type="AlphaFoldDB" id="A0A843YAB2"/>
<accession>A0A843YAB2</accession>
<dbReference type="PANTHER" id="PTHR30151:SF20">
    <property type="entry name" value="ABC TRANSPORTER PERMEASE PROTEIN HI_0355-RELATED"/>
    <property type="match status" value="1"/>
</dbReference>
<organism evidence="9 10">
    <name type="scientific">Tritonibacter litoralis</name>
    <dbReference type="NCBI Taxonomy" id="2662264"/>
    <lineage>
        <taxon>Bacteria</taxon>
        <taxon>Pseudomonadati</taxon>
        <taxon>Pseudomonadota</taxon>
        <taxon>Alphaproteobacteria</taxon>
        <taxon>Rhodobacterales</taxon>
        <taxon>Paracoccaceae</taxon>
        <taxon>Tritonibacter</taxon>
    </lineage>
</organism>
<name>A0A843YAB2_9RHOB</name>
<evidence type="ECO:0000256" key="2">
    <source>
        <dbReference type="ARBA" id="ARBA00022448"/>
    </source>
</evidence>
<comment type="subcellular location">
    <subcellularLocation>
        <location evidence="1 7">Cell membrane</location>
        <topology evidence="1 7">Multi-pass membrane protein</topology>
    </subcellularLocation>
</comment>
<comment type="caution">
    <text evidence="9">The sequence shown here is derived from an EMBL/GenBank/DDBJ whole genome shotgun (WGS) entry which is preliminary data.</text>
</comment>
<comment type="similarity">
    <text evidence="7">Belongs to the binding-protein-dependent transport system permease family.</text>
</comment>
<keyword evidence="5 7" id="KW-1133">Transmembrane helix</keyword>
<protein>
    <submittedName>
        <fullName evidence="9">ABC transporter permease subunit</fullName>
    </submittedName>
</protein>
<dbReference type="Pfam" id="PF00528">
    <property type="entry name" value="BPD_transp_1"/>
    <property type="match status" value="1"/>
</dbReference>